<dbReference type="InterPro" id="IPR001382">
    <property type="entry name" value="Glyco_hydro_47"/>
</dbReference>
<keyword evidence="3" id="KW-1185">Reference proteome</keyword>
<dbReference type="Pfam" id="PF01532">
    <property type="entry name" value="Glyco_hydro_47"/>
    <property type="match status" value="1"/>
</dbReference>
<dbReference type="GO" id="GO:0005975">
    <property type="term" value="P:carbohydrate metabolic process"/>
    <property type="evidence" value="ECO:0007669"/>
    <property type="project" value="InterPro"/>
</dbReference>
<dbReference type="InterPro" id="IPR036026">
    <property type="entry name" value="Seven-hairpin_glycosidases"/>
</dbReference>
<sequence>MAAMAVVAAVKFQPWHGQISCYGVVIAFVDGYGFCEEAFEEKLCHFTVLRDASVNTPCPGAEFGRKQPPVPLRQSEGCGSVSKARYSGKHMMRNRGRKLHAQSGRGKMDCSGDTPLGNSLLSFLAHSSTAAMPIRLMSHANLGLSPTAIFANGEASLFEVNIRYVGGLLSAYYLTGEEPSTLNDEHASSKCNCICHSGWCKAAPLPSVKACGDHGQLPAWREGGSSRQRKRKTCVHMLISKRKGEKESEGH</sequence>
<protein>
    <submittedName>
        <fullName evidence="2">Uncharacterized protein</fullName>
    </submittedName>
</protein>
<evidence type="ECO:0000313" key="2">
    <source>
        <dbReference type="EMBL" id="KAA8591789.1"/>
    </source>
</evidence>
<gene>
    <name evidence="2" type="ORF">FQN60_017163</name>
</gene>
<name>A0A5J5DEP0_9PERO</name>
<organism evidence="2 3">
    <name type="scientific">Etheostoma spectabile</name>
    <name type="common">orangethroat darter</name>
    <dbReference type="NCBI Taxonomy" id="54343"/>
    <lineage>
        <taxon>Eukaryota</taxon>
        <taxon>Metazoa</taxon>
        <taxon>Chordata</taxon>
        <taxon>Craniata</taxon>
        <taxon>Vertebrata</taxon>
        <taxon>Euteleostomi</taxon>
        <taxon>Actinopterygii</taxon>
        <taxon>Neopterygii</taxon>
        <taxon>Teleostei</taxon>
        <taxon>Neoteleostei</taxon>
        <taxon>Acanthomorphata</taxon>
        <taxon>Eupercaria</taxon>
        <taxon>Perciformes</taxon>
        <taxon>Percoidei</taxon>
        <taxon>Percidae</taxon>
        <taxon>Etheostomatinae</taxon>
        <taxon>Etheostoma</taxon>
    </lineage>
</organism>
<accession>A0A5J5DEP0</accession>
<dbReference type="GO" id="GO:0016020">
    <property type="term" value="C:membrane"/>
    <property type="evidence" value="ECO:0007669"/>
    <property type="project" value="InterPro"/>
</dbReference>
<proteinExistence type="inferred from homology"/>
<reference evidence="2 3" key="1">
    <citation type="submission" date="2019-08" db="EMBL/GenBank/DDBJ databases">
        <title>A chromosome-level genome assembly, high-density linkage maps, and genome scans reveal the genomic architecture of hybrid incompatibilities underlying speciation via character displacement in darters (Percidae: Etheostominae).</title>
        <authorList>
            <person name="Moran R.L."/>
            <person name="Catchen J.M."/>
            <person name="Fuller R.C."/>
        </authorList>
    </citation>
    <scope>NUCLEOTIDE SEQUENCE [LARGE SCALE GENOMIC DNA]</scope>
    <source>
        <strain evidence="2">EspeVRDwgs_2016</strain>
        <tissue evidence="2">Muscle</tissue>
    </source>
</reference>
<dbReference type="GO" id="GO:0004571">
    <property type="term" value="F:mannosyl-oligosaccharide 1,2-alpha-mannosidase activity"/>
    <property type="evidence" value="ECO:0007669"/>
    <property type="project" value="InterPro"/>
</dbReference>
<dbReference type="SUPFAM" id="SSF48225">
    <property type="entry name" value="Seven-hairpin glycosidases"/>
    <property type="match status" value="1"/>
</dbReference>
<evidence type="ECO:0000256" key="1">
    <source>
        <dbReference type="ARBA" id="ARBA00007658"/>
    </source>
</evidence>
<dbReference type="AlphaFoldDB" id="A0A5J5DEP0"/>
<comment type="similarity">
    <text evidence="1">Belongs to the glycosyl hydrolase 47 family.</text>
</comment>
<dbReference type="GO" id="GO:0005509">
    <property type="term" value="F:calcium ion binding"/>
    <property type="evidence" value="ECO:0007669"/>
    <property type="project" value="InterPro"/>
</dbReference>
<dbReference type="InterPro" id="IPR012341">
    <property type="entry name" value="6hp_glycosidase-like_sf"/>
</dbReference>
<dbReference type="Proteomes" id="UP000327493">
    <property type="component" value="Chromosome 6"/>
</dbReference>
<dbReference type="Gene3D" id="1.50.10.10">
    <property type="match status" value="1"/>
</dbReference>
<evidence type="ECO:0000313" key="3">
    <source>
        <dbReference type="Proteomes" id="UP000327493"/>
    </source>
</evidence>
<comment type="caution">
    <text evidence="2">The sequence shown here is derived from an EMBL/GenBank/DDBJ whole genome shotgun (WGS) entry which is preliminary data.</text>
</comment>
<dbReference type="EMBL" id="VOFY01000006">
    <property type="protein sequence ID" value="KAA8591789.1"/>
    <property type="molecule type" value="Genomic_DNA"/>
</dbReference>